<geneLocation type="plasmid" evidence="2 3">
    <name>pNUITM-VK2</name>
</geneLocation>
<evidence type="ECO:0000313" key="2">
    <source>
        <dbReference type="EMBL" id="BDB30898.1"/>
    </source>
</evidence>
<protein>
    <submittedName>
        <fullName evidence="1">Uncharacterized protein</fullName>
    </submittedName>
</protein>
<evidence type="ECO:0000313" key="1">
    <source>
        <dbReference type="EMBL" id="ANS55512.1"/>
    </source>
</evidence>
<reference evidence="2 3" key="2">
    <citation type="submission" date="2021-09" db="EMBL/GenBank/DDBJ databases">
        <title>Whole genome sequencing of antimicrobial-resistant bacteria isolated from aquatic animals, plants, and environment in Asia.</title>
        <authorList>
            <person name="Hirabayashi A."/>
            <person name="Suzuki M."/>
        </authorList>
    </citation>
    <scope>NUCLEOTIDE SEQUENCE [LARGE SCALE GENOMIC DNA]</scope>
    <source>
        <strain evidence="2 3">NUITM-VK2</strain>
        <plasmid evidence="2 3">pNUITM-VK2</plasmid>
    </source>
</reference>
<dbReference type="AlphaFoldDB" id="A0A1B1LR24"/>
<dbReference type="RefSeq" id="WP_024266342.1">
    <property type="nucleotide sequence ID" value="NZ_KU318421.1"/>
</dbReference>
<keyword evidence="1" id="KW-0614">Plasmid</keyword>
<sequence>MSNRGREDSVTDVFKSQVRNACREHGMSDLIASLNGRDRDFNADTLFGVCDRFFLVEMKSYNRNVRDEAKKPAVCLLCNGLQRNSQVRRWHKACHFIMWGRVVKDSLETRFTIYQDSVCRDSVLPNCSGLGEPPEPTIYRGEDLARGAALGTAGLSKPDFFHYLWWLLNGRAVDVDEFKIAPGSRLGFSLFGTSDTTGSVISKTFSTYGELEMWADEALRRLLSTRR</sequence>
<dbReference type="EMBL" id="AP025164">
    <property type="protein sequence ID" value="BDB30898.1"/>
    <property type="molecule type" value="Genomic_DNA"/>
</dbReference>
<name>A0A1B1LR24_KLEPN</name>
<dbReference type="Proteomes" id="UP001319930">
    <property type="component" value="Plasmid pNUITM-VK2"/>
</dbReference>
<reference evidence="1" key="1">
    <citation type="submission" date="2015-12" db="EMBL/GenBank/DDBJ databases">
        <title>Klebsiella pneumoniae strain KP04 plasmid pKP04VIM, complete sequence.</title>
        <authorList>
            <person name="Li R."/>
            <person name="Lin D."/>
            <person name="Chen C."/>
        </authorList>
    </citation>
    <scope>NUCLEOTIDE SEQUENCE</scope>
    <source>
        <plasmid evidence="1">pKP04VIM</plasmid>
    </source>
</reference>
<organism evidence="1">
    <name type="scientific">Klebsiella pneumoniae</name>
    <dbReference type="NCBI Taxonomy" id="573"/>
    <lineage>
        <taxon>Bacteria</taxon>
        <taxon>Pseudomonadati</taxon>
        <taxon>Pseudomonadota</taxon>
        <taxon>Gammaproteobacteria</taxon>
        <taxon>Enterobacterales</taxon>
        <taxon>Enterobacteriaceae</taxon>
        <taxon>Klebsiella/Raoultella group</taxon>
        <taxon>Klebsiella</taxon>
        <taxon>Klebsiella pneumoniae complex</taxon>
    </lineage>
</organism>
<gene>
    <name evidence="2" type="ORF">NUITMVK2_0120</name>
</gene>
<dbReference type="EMBL" id="KU318421">
    <property type="protein sequence ID" value="ANS55512.1"/>
    <property type="molecule type" value="Genomic_DNA"/>
</dbReference>
<geneLocation type="plasmid" evidence="1">
    <name>pKP04VIM</name>
</geneLocation>
<dbReference type="PATRIC" id="fig|573.1650.peg.5499"/>
<evidence type="ECO:0000313" key="3">
    <source>
        <dbReference type="Proteomes" id="UP001319930"/>
    </source>
</evidence>
<proteinExistence type="predicted"/>
<accession>A0A1B1LR24</accession>